<name>A0A7C9RJS7_9BRAD</name>
<dbReference type="AlphaFoldDB" id="A0A7C9RJS7"/>
<proteinExistence type="predicted"/>
<comment type="caution">
    <text evidence="3">The sequence shown here is derived from an EMBL/GenBank/DDBJ whole genome shotgun (WGS) entry which is preliminary data.</text>
</comment>
<feature type="signal peptide" evidence="1">
    <location>
        <begin position="1"/>
        <end position="32"/>
    </location>
</feature>
<evidence type="ECO:0000313" key="4">
    <source>
        <dbReference type="Proteomes" id="UP000480266"/>
    </source>
</evidence>
<keyword evidence="1" id="KW-0732">Signal</keyword>
<gene>
    <name evidence="3" type="ORF">G4V63_14810</name>
</gene>
<evidence type="ECO:0000256" key="1">
    <source>
        <dbReference type="SAM" id="SignalP"/>
    </source>
</evidence>
<sequence length="164" mass="17444">MSINVSRRYAHKAVALRFLVAGFLMCPIATFAGTGDESVAVFVDQAKVVKLPEKVATIVVGNPLIADVNVQPGGMVVVTGKGYGSTNMIAMDRAGEVLASRSIQVEGPSDKMVTVYRGLERESYSCTPDCQRRVTLGDGRSYFETALGQTNVLNNQATTAGARP</sequence>
<accession>A0A7C9RJS7</accession>
<organism evidence="3 4">
    <name type="scientific">Candidatus Afipia apatlaquensis</name>
    <dbReference type="NCBI Taxonomy" id="2712852"/>
    <lineage>
        <taxon>Bacteria</taxon>
        <taxon>Pseudomonadati</taxon>
        <taxon>Pseudomonadota</taxon>
        <taxon>Alphaproteobacteria</taxon>
        <taxon>Hyphomicrobiales</taxon>
        <taxon>Nitrobacteraceae</taxon>
        <taxon>Afipia</taxon>
    </lineage>
</organism>
<evidence type="ECO:0000259" key="2">
    <source>
        <dbReference type="Pfam" id="PF13629"/>
    </source>
</evidence>
<feature type="domain" description="Pilus formation protein N-terminal" evidence="2">
    <location>
        <begin position="37"/>
        <end position="106"/>
    </location>
</feature>
<keyword evidence="4" id="KW-1185">Reference proteome</keyword>
<dbReference type="EMBL" id="JAAMRR010000757">
    <property type="protein sequence ID" value="NGX96436.1"/>
    <property type="molecule type" value="Genomic_DNA"/>
</dbReference>
<protein>
    <submittedName>
        <fullName evidence="3">Pilus assembly protein CpaC</fullName>
    </submittedName>
</protein>
<dbReference type="InterPro" id="IPR032789">
    <property type="entry name" value="T2SS-T3SS_pil_N"/>
</dbReference>
<evidence type="ECO:0000313" key="3">
    <source>
        <dbReference type="EMBL" id="NGX96436.1"/>
    </source>
</evidence>
<dbReference type="Proteomes" id="UP000480266">
    <property type="component" value="Unassembled WGS sequence"/>
</dbReference>
<feature type="chain" id="PRO_5028847646" evidence="1">
    <location>
        <begin position="33"/>
        <end position="164"/>
    </location>
</feature>
<reference evidence="3" key="1">
    <citation type="submission" date="2020-02" db="EMBL/GenBank/DDBJ databases">
        <title>Draft genome sequence of Candidatus Afipia apatlaquensis IBT-C3, a potential strain for decolorization of textile dyes.</title>
        <authorList>
            <person name="Sanchez-Reyes A."/>
            <person name="Breton-Deval L."/>
            <person name="Mangelson H."/>
            <person name="Sanchez-Flores A."/>
        </authorList>
    </citation>
    <scope>NUCLEOTIDE SEQUENCE [LARGE SCALE GENOMIC DNA]</scope>
    <source>
        <strain evidence="3">IBT-C3</strain>
    </source>
</reference>
<dbReference type="Pfam" id="PF13629">
    <property type="entry name" value="T2SS-T3SS_pil_N"/>
    <property type="match status" value="1"/>
</dbReference>